<keyword evidence="8" id="KW-0966">Cell projection</keyword>
<dbReference type="PANTHER" id="PTHR14885">
    <property type="entry name" value="CILIA- AND FLAGELLA-ASSOCIATED PROTEIN 43-RELATED"/>
    <property type="match status" value="1"/>
</dbReference>
<dbReference type="AlphaFoldDB" id="A0A7J7KED7"/>
<keyword evidence="10" id="KW-1185">Reference proteome</keyword>
<dbReference type="GO" id="GO:0005930">
    <property type="term" value="C:axoneme"/>
    <property type="evidence" value="ECO:0007669"/>
    <property type="project" value="TreeGrafter"/>
</dbReference>
<comment type="caution">
    <text evidence="9">The sequence shown here is derived from an EMBL/GenBank/DDBJ whole genome shotgun (WGS) entry which is preliminary data.</text>
</comment>
<accession>A0A7J7KED7</accession>
<dbReference type="OrthoDB" id="6248742at2759"/>
<gene>
    <name evidence="9" type="ORF">EB796_004673</name>
</gene>
<dbReference type="PANTHER" id="PTHR14885:SF1">
    <property type="entry name" value="CILIA- AND FLAGELLA-ASSOCIATED PROTEIN 43"/>
    <property type="match status" value="1"/>
</dbReference>
<organism evidence="9 10">
    <name type="scientific">Bugula neritina</name>
    <name type="common">Brown bryozoan</name>
    <name type="synonym">Sertularia neritina</name>
    <dbReference type="NCBI Taxonomy" id="10212"/>
    <lineage>
        <taxon>Eukaryota</taxon>
        <taxon>Metazoa</taxon>
        <taxon>Spiralia</taxon>
        <taxon>Lophotrochozoa</taxon>
        <taxon>Bryozoa</taxon>
        <taxon>Gymnolaemata</taxon>
        <taxon>Cheilostomatida</taxon>
        <taxon>Flustrina</taxon>
        <taxon>Buguloidea</taxon>
        <taxon>Bugulidae</taxon>
        <taxon>Bugula</taxon>
    </lineage>
</organism>
<dbReference type="InterPro" id="IPR015943">
    <property type="entry name" value="WD40/YVTN_repeat-like_dom_sf"/>
</dbReference>
<protein>
    <recommendedName>
        <fullName evidence="11">Cilia- and flagella-associated protein 43</fullName>
    </recommendedName>
</protein>
<evidence type="ECO:0000256" key="7">
    <source>
        <dbReference type="ARBA" id="ARBA00023212"/>
    </source>
</evidence>
<proteinExistence type="predicted"/>
<dbReference type="GO" id="GO:0060271">
    <property type="term" value="P:cilium assembly"/>
    <property type="evidence" value="ECO:0007669"/>
    <property type="project" value="TreeGrafter"/>
</dbReference>
<name>A0A7J7KED7_BUGNE</name>
<evidence type="ECO:0008006" key="11">
    <source>
        <dbReference type="Google" id="ProtNLM"/>
    </source>
</evidence>
<evidence type="ECO:0000256" key="4">
    <source>
        <dbReference type="ARBA" id="ARBA00022574"/>
    </source>
</evidence>
<evidence type="ECO:0000256" key="5">
    <source>
        <dbReference type="ARBA" id="ARBA00022737"/>
    </source>
</evidence>
<evidence type="ECO:0000256" key="6">
    <source>
        <dbReference type="ARBA" id="ARBA00023054"/>
    </source>
</evidence>
<evidence type="ECO:0000313" key="9">
    <source>
        <dbReference type="EMBL" id="KAF6037012.1"/>
    </source>
</evidence>
<keyword evidence="5" id="KW-0677">Repeat</keyword>
<reference evidence="9" key="1">
    <citation type="submission" date="2020-06" db="EMBL/GenBank/DDBJ databases">
        <title>Draft genome of Bugula neritina, a colonial animal packing powerful symbionts and potential medicines.</title>
        <authorList>
            <person name="Rayko M."/>
        </authorList>
    </citation>
    <scope>NUCLEOTIDE SEQUENCE [LARGE SCALE GENOMIC DNA]</scope>
    <source>
        <strain evidence="9">Kwan_BN1</strain>
    </source>
</reference>
<evidence type="ECO:0000256" key="1">
    <source>
        <dbReference type="ARBA" id="ARBA00004138"/>
    </source>
</evidence>
<dbReference type="SUPFAM" id="SSF69322">
    <property type="entry name" value="Tricorn protease domain 2"/>
    <property type="match status" value="1"/>
</dbReference>
<dbReference type="EMBL" id="VXIV02000637">
    <property type="protein sequence ID" value="KAF6037012.1"/>
    <property type="molecule type" value="Genomic_DNA"/>
</dbReference>
<dbReference type="Proteomes" id="UP000593567">
    <property type="component" value="Unassembled WGS sequence"/>
</dbReference>
<evidence type="ECO:0000256" key="2">
    <source>
        <dbReference type="ARBA" id="ARBA00004245"/>
    </source>
</evidence>
<keyword evidence="7" id="KW-0206">Cytoskeleton</keyword>
<comment type="subcellular location">
    <subcellularLocation>
        <location evidence="1">Cell projection</location>
        <location evidence="1">Cilium</location>
    </subcellularLocation>
    <subcellularLocation>
        <location evidence="2">Cytoplasm</location>
        <location evidence="2">Cytoskeleton</location>
    </subcellularLocation>
</comment>
<sequence length="344" mass="37808">MDSIGVPELRWVKGYDGSRARYIDRSTIVYTCGNNVSFINENGTSSVFTSPGEGVACLDVHPLNKVFAFAELCLNPRIFVFNYPDKTLISELKDGAQLEYSNVTFSSSDFLVSISGVPDFKLSLWNYANGECLLTAPVVPEKISSVVINPANWRQISVATDYKLSVYTVEQSDTQYSTLSSNIKLFVGDKQTDTVDDSVSHRHDAMAVHKLELDMAPSAIAGLLEPEAERFEDHRDPRIKCSPVSQCWTPAGDILVGCEQGQLLRFDGESKQLKVVFCPSMPSQDEVTRDASIIRGASLLSKDMTIMEEDFSIANSDIDSLLTTGALNCMALHKKGLYIGGKVC</sequence>
<dbReference type="GO" id="GO:0003341">
    <property type="term" value="P:cilium movement"/>
    <property type="evidence" value="ECO:0007669"/>
    <property type="project" value="UniProtKB-ARBA"/>
</dbReference>
<evidence type="ECO:0000313" key="10">
    <source>
        <dbReference type="Proteomes" id="UP000593567"/>
    </source>
</evidence>
<keyword evidence="4" id="KW-0853">WD repeat</keyword>
<dbReference type="Gene3D" id="2.130.10.10">
    <property type="entry name" value="YVTN repeat-like/Quinoprotein amine dehydrogenase"/>
    <property type="match status" value="1"/>
</dbReference>
<keyword evidence="6" id="KW-0175">Coiled coil</keyword>
<evidence type="ECO:0000256" key="8">
    <source>
        <dbReference type="ARBA" id="ARBA00023273"/>
    </source>
</evidence>
<evidence type="ECO:0000256" key="3">
    <source>
        <dbReference type="ARBA" id="ARBA00022490"/>
    </source>
</evidence>
<keyword evidence="3" id="KW-0963">Cytoplasm</keyword>